<evidence type="ECO:0000256" key="1">
    <source>
        <dbReference type="SAM" id="MobiDB-lite"/>
    </source>
</evidence>
<dbReference type="KEGG" id="dpx:DAPPUDRAFT_109520"/>
<feature type="region of interest" description="Disordered" evidence="1">
    <location>
        <begin position="1"/>
        <end position="46"/>
    </location>
</feature>
<name>E9H3C8_DAPPU</name>
<reference evidence="2 3" key="1">
    <citation type="journal article" date="2011" name="Science">
        <title>The ecoresponsive genome of Daphnia pulex.</title>
        <authorList>
            <person name="Colbourne J.K."/>
            <person name="Pfrender M.E."/>
            <person name="Gilbert D."/>
            <person name="Thomas W.K."/>
            <person name="Tucker A."/>
            <person name="Oakley T.H."/>
            <person name="Tokishita S."/>
            <person name="Aerts A."/>
            <person name="Arnold G.J."/>
            <person name="Basu M.K."/>
            <person name="Bauer D.J."/>
            <person name="Caceres C.E."/>
            <person name="Carmel L."/>
            <person name="Casola C."/>
            <person name="Choi J.H."/>
            <person name="Detter J.C."/>
            <person name="Dong Q."/>
            <person name="Dusheyko S."/>
            <person name="Eads B.D."/>
            <person name="Frohlich T."/>
            <person name="Geiler-Samerotte K.A."/>
            <person name="Gerlach D."/>
            <person name="Hatcher P."/>
            <person name="Jogdeo S."/>
            <person name="Krijgsveld J."/>
            <person name="Kriventseva E.V."/>
            <person name="Kultz D."/>
            <person name="Laforsch C."/>
            <person name="Lindquist E."/>
            <person name="Lopez J."/>
            <person name="Manak J.R."/>
            <person name="Muller J."/>
            <person name="Pangilinan J."/>
            <person name="Patwardhan R.P."/>
            <person name="Pitluck S."/>
            <person name="Pritham E.J."/>
            <person name="Rechtsteiner A."/>
            <person name="Rho M."/>
            <person name="Rogozin I.B."/>
            <person name="Sakarya O."/>
            <person name="Salamov A."/>
            <person name="Schaack S."/>
            <person name="Shapiro H."/>
            <person name="Shiga Y."/>
            <person name="Skalitzky C."/>
            <person name="Smith Z."/>
            <person name="Souvorov A."/>
            <person name="Sung W."/>
            <person name="Tang Z."/>
            <person name="Tsuchiya D."/>
            <person name="Tu H."/>
            <person name="Vos H."/>
            <person name="Wang M."/>
            <person name="Wolf Y.I."/>
            <person name="Yamagata H."/>
            <person name="Yamada T."/>
            <person name="Ye Y."/>
            <person name="Shaw J.R."/>
            <person name="Andrews J."/>
            <person name="Crease T.J."/>
            <person name="Tang H."/>
            <person name="Lucas S.M."/>
            <person name="Robertson H.M."/>
            <person name="Bork P."/>
            <person name="Koonin E.V."/>
            <person name="Zdobnov E.M."/>
            <person name="Grigoriev I.V."/>
            <person name="Lynch M."/>
            <person name="Boore J.L."/>
        </authorList>
    </citation>
    <scope>NUCLEOTIDE SEQUENCE [LARGE SCALE GENOMIC DNA]</scope>
</reference>
<feature type="compositionally biased region" description="Acidic residues" evidence="1">
    <location>
        <begin position="12"/>
        <end position="31"/>
    </location>
</feature>
<keyword evidence="3" id="KW-1185">Reference proteome</keyword>
<dbReference type="EMBL" id="GL732588">
    <property type="protein sequence ID" value="EFX73798.1"/>
    <property type="molecule type" value="Genomic_DNA"/>
</dbReference>
<evidence type="ECO:0000313" key="3">
    <source>
        <dbReference type="Proteomes" id="UP000000305"/>
    </source>
</evidence>
<feature type="compositionally biased region" description="Basic and acidic residues" evidence="1">
    <location>
        <begin position="104"/>
        <end position="113"/>
    </location>
</feature>
<protein>
    <submittedName>
        <fullName evidence="2">Uncharacterized protein</fullName>
    </submittedName>
</protein>
<gene>
    <name evidence="2" type="ORF">DAPPUDRAFT_109520</name>
</gene>
<dbReference type="AlphaFoldDB" id="E9H3C8"/>
<proteinExistence type="predicted"/>
<organism evidence="2 3">
    <name type="scientific">Daphnia pulex</name>
    <name type="common">Water flea</name>
    <dbReference type="NCBI Taxonomy" id="6669"/>
    <lineage>
        <taxon>Eukaryota</taxon>
        <taxon>Metazoa</taxon>
        <taxon>Ecdysozoa</taxon>
        <taxon>Arthropoda</taxon>
        <taxon>Crustacea</taxon>
        <taxon>Branchiopoda</taxon>
        <taxon>Diplostraca</taxon>
        <taxon>Cladocera</taxon>
        <taxon>Anomopoda</taxon>
        <taxon>Daphniidae</taxon>
        <taxon>Daphnia</taxon>
    </lineage>
</organism>
<dbReference type="HOGENOM" id="CLU_2135986_0_0_1"/>
<dbReference type="Proteomes" id="UP000000305">
    <property type="component" value="Unassembled WGS sequence"/>
</dbReference>
<dbReference type="InParanoid" id="E9H3C8"/>
<sequence length="113" mass="12377">MDKGDGQYAQVLDEEQDEPDPKEEIEGDDENDPQHEIFGEGESDDIAYEDYLKKRIGMEKLMGSERGIIDKSRPRVVSNGNSGGLAGNSPEFPESANAASTSSLKKESRAQTL</sequence>
<accession>E9H3C8</accession>
<feature type="region of interest" description="Disordered" evidence="1">
    <location>
        <begin position="63"/>
        <end position="113"/>
    </location>
</feature>
<evidence type="ECO:0000313" key="2">
    <source>
        <dbReference type="EMBL" id="EFX73798.1"/>
    </source>
</evidence>